<gene>
    <name evidence="8" type="ORF">DHEL01_v205504</name>
</gene>
<evidence type="ECO:0000256" key="1">
    <source>
        <dbReference type="ARBA" id="ARBA00022723"/>
    </source>
</evidence>
<dbReference type="FunFam" id="3.30.160.60:FF:000100">
    <property type="entry name" value="Zinc finger 45-like"/>
    <property type="match status" value="1"/>
</dbReference>
<comment type="caution">
    <text evidence="8">The sequence shown here is derived from an EMBL/GenBank/DDBJ whole genome shotgun (WGS) entry which is preliminary data.</text>
</comment>
<evidence type="ECO:0000256" key="2">
    <source>
        <dbReference type="ARBA" id="ARBA00022737"/>
    </source>
</evidence>
<feature type="compositionally biased region" description="Low complexity" evidence="6">
    <location>
        <begin position="141"/>
        <end position="152"/>
    </location>
</feature>
<evidence type="ECO:0000256" key="3">
    <source>
        <dbReference type="ARBA" id="ARBA00022771"/>
    </source>
</evidence>
<feature type="region of interest" description="Disordered" evidence="6">
    <location>
        <begin position="1"/>
        <end position="79"/>
    </location>
</feature>
<evidence type="ECO:0000313" key="8">
    <source>
        <dbReference type="EMBL" id="POS76093.1"/>
    </source>
</evidence>
<evidence type="ECO:0000259" key="7">
    <source>
        <dbReference type="PROSITE" id="PS50157"/>
    </source>
</evidence>
<organism evidence="8 9">
    <name type="scientific">Diaporthe helianthi</name>
    <dbReference type="NCBI Taxonomy" id="158607"/>
    <lineage>
        <taxon>Eukaryota</taxon>
        <taxon>Fungi</taxon>
        <taxon>Dikarya</taxon>
        <taxon>Ascomycota</taxon>
        <taxon>Pezizomycotina</taxon>
        <taxon>Sordariomycetes</taxon>
        <taxon>Sordariomycetidae</taxon>
        <taxon>Diaporthales</taxon>
        <taxon>Diaporthaceae</taxon>
        <taxon>Diaporthe</taxon>
    </lineage>
</organism>
<evidence type="ECO:0000256" key="6">
    <source>
        <dbReference type="SAM" id="MobiDB-lite"/>
    </source>
</evidence>
<dbReference type="InterPro" id="IPR036236">
    <property type="entry name" value="Znf_C2H2_sf"/>
</dbReference>
<dbReference type="EMBL" id="MAVT02000408">
    <property type="protein sequence ID" value="POS76093.1"/>
    <property type="molecule type" value="Genomic_DNA"/>
</dbReference>
<keyword evidence="3 5" id="KW-0863">Zinc-finger</keyword>
<dbReference type="OrthoDB" id="654211at2759"/>
<dbReference type="InterPro" id="IPR013087">
    <property type="entry name" value="Znf_C2H2_type"/>
</dbReference>
<evidence type="ECO:0000256" key="5">
    <source>
        <dbReference type="PROSITE-ProRule" id="PRU00042"/>
    </source>
</evidence>
<dbReference type="AlphaFoldDB" id="A0A2P5I0P7"/>
<feature type="domain" description="C2H2-type" evidence="7">
    <location>
        <begin position="204"/>
        <end position="231"/>
    </location>
</feature>
<proteinExistence type="predicted"/>
<name>A0A2P5I0P7_DIAHE</name>
<evidence type="ECO:0000313" key="9">
    <source>
        <dbReference type="Proteomes" id="UP000094444"/>
    </source>
</evidence>
<dbReference type="SUPFAM" id="SSF57667">
    <property type="entry name" value="beta-beta-alpha zinc fingers"/>
    <property type="match status" value="1"/>
</dbReference>
<keyword evidence="1" id="KW-0479">Metal-binding</keyword>
<dbReference type="PROSITE" id="PS50157">
    <property type="entry name" value="ZINC_FINGER_C2H2_2"/>
    <property type="match status" value="1"/>
</dbReference>
<evidence type="ECO:0000256" key="4">
    <source>
        <dbReference type="ARBA" id="ARBA00022833"/>
    </source>
</evidence>
<dbReference type="Proteomes" id="UP000094444">
    <property type="component" value="Unassembled WGS sequence"/>
</dbReference>
<feature type="compositionally biased region" description="Polar residues" evidence="6">
    <location>
        <begin position="291"/>
        <end position="301"/>
    </location>
</feature>
<dbReference type="Gene3D" id="3.30.160.60">
    <property type="entry name" value="Classic Zinc Finger"/>
    <property type="match status" value="1"/>
</dbReference>
<dbReference type="PROSITE" id="PS00028">
    <property type="entry name" value="ZINC_FINGER_C2H2_1"/>
    <property type="match status" value="1"/>
</dbReference>
<keyword evidence="2" id="KW-0677">Repeat</keyword>
<reference evidence="8" key="1">
    <citation type="submission" date="2017-09" db="EMBL/GenBank/DDBJ databases">
        <title>Polyketide synthases of a Diaporthe helianthi virulent isolate.</title>
        <authorList>
            <person name="Baroncelli R."/>
        </authorList>
    </citation>
    <scope>NUCLEOTIDE SEQUENCE [LARGE SCALE GENOMIC DNA]</scope>
    <source>
        <strain evidence="8">7/96</strain>
    </source>
</reference>
<dbReference type="GO" id="GO:0008270">
    <property type="term" value="F:zinc ion binding"/>
    <property type="evidence" value="ECO:0007669"/>
    <property type="project" value="UniProtKB-KW"/>
</dbReference>
<feature type="region of interest" description="Disordered" evidence="6">
    <location>
        <begin position="273"/>
        <end position="301"/>
    </location>
</feature>
<protein>
    <recommendedName>
        <fullName evidence="7">C2H2-type domain-containing protein</fullName>
    </recommendedName>
</protein>
<accession>A0A2P5I0P7</accession>
<keyword evidence="9" id="KW-1185">Reference proteome</keyword>
<sequence>MSVSIEAKTAAGTEWPTNEAGRHALPYRRPEPRYQQPRAAFSAVPVPRSTAMERRISTPYVNEAHPPPYRSTAEADEDRQETIDMVNGGRHSNSATHPEGFPSRCNSKGDLWSSPEVEAAMALLMLQGASAAPKALPTPEASKAAGASAGAKTYLPPPSTQIEPTGKRIIEGTKYKAKKANNTRDWKVGAGEPRKERATKTRPHKCQTCGRLFKRPDHLKRHLVAHAKERDEFESMVLSLSPGLCVYLRMTMGKLSVARLWFGLPPVMADGRAQVDEREADTIDSPAQPDQVAQDSEPPNA</sequence>
<feature type="region of interest" description="Disordered" evidence="6">
    <location>
        <begin position="136"/>
        <end position="163"/>
    </location>
</feature>
<dbReference type="InParanoid" id="A0A2P5I0P7"/>
<keyword evidence="4" id="KW-0862">Zinc</keyword>